<dbReference type="InterPro" id="IPR023892">
    <property type="entry name" value="cNMP-bd"/>
</dbReference>
<dbReference type="GO" id="GO:0003700">
    <property type="term" value="F:DNA-binding transcription factor activity"/>
    <property type="evidence" value="ECO:0007669"/>
    <property type="project" value="TreeGrafter"/>
</dbReference>
<sequence>MKLSLSKLGVLSDRDLDWINATGITKSIAKGEILIRQTQPIDELYILLAGTLTVFVSSSEQENNRSEREIATIASGEIVGEISFVDNQRALTTIKATEKANLLILSFQQLENKIQQDEGFAARFYQTISAQLSHKLRRVSALLVKNKVISEPPLRKVLFVFAILDDSDIDWMIESGMQVNASAGKILIQQGEPVEAVYILIDGTLAVSVTLGEGNSRVTKDINQLSSGEIVGEMSFVETGKASATVASFEESLLLAIPQQQLAAKLKQDMQFAARFYRAIAVVLADRLRGGLIRHGYAQNTDLDGDIEYEGELDLDMLQQTALAGTRFNWMARRVSGNNYY</sequence>
<evidence type="ECO:0000313" key="3">
    <source>
        <dbReference type="Proteomes" id="UP000641646"/>
    </source>
</evidence>
<dbReference type="InterPro" id="IPR018490">
    <property type="entry name" value="cNMP-bd_dom_sf"/>
</dbReference>
<dbReference type="AlphaFoldDB" id="A0A926VE58"/>
<name>A0A926VE58_9CYAN</name>
<dbReference type="InterPro" id="IPR014710">
    <property type="entry name" value="RmlC-like_jellyroll"/>
</dbReference>
<dbReference type="NCBIfam" id="TIGR03896">
    <property type="entry name" value="cyc_nuc_ocin"/>
    <property type="match status" value="1"/>
</dbReference>
<dbReference type="SMART" id="SM00100">
    <property type="entry name" value="cNMP"/>
    <property type="match status" value="2"/>
</dbReference>
<dbReference type="PANTHER" id="PTHR24567">
    <property type="entry name" value="CRP FAMILY TRANSCRIPTIONAL REGULATORY PROTEIN"/>
    <property type="match status" value="1"/>
</dbReference>
<reference evidence="2" key="2">
    <citation type="submission" date="2020-08" db="EMBL/GenBank/DDBJ databases">
        <authorList>
            <person name="Chen M."/>
            <person name="Teng W."/>
            <person name="Zhao L."/>
            <person name="Hu C."/>
            <person name="Zhou Y."/>
            <person name="Han B."/>
            <person name="Song L."/>
            <person name="Shu W."/>
        </authorList>
    </citation>
    <scope>NUCLEOTIDE SEQUENCE</scope>
    <source>
        <strain evidence="2">FACHB-1375</strain>
    </source>
</reference>
<comment type="caution">
    <text evidence="2">The sequence shown here is derived from an EMBL/GenBank/DDBJ whole genome shotgun (WGS) entry which is preliminary data.</text>
</comment>
<dbReference type="GO" id="GO:0005829">
    <property type="term" value="C:cytosol"/>
    <property type="evidence" value="ECO:0007669"/>
    <property type="project" value="TreeGrafter"/>
</dbReference>
<dbReference type="CDD" id="cd00038">
    <property type="entry name" value="CAP_ED"/>
    <property type="match status" value="2"/>
</dbReference>
<protein>
    <submittedName>
        <fullName evidence="2">Cyclic nucleotide-binding domain-containing protein</fullName>
    </submittedName>
</protein>
<dbReference type="Proteomes" id="UP000641646">
    <property type="component" value="Unassembled WGS sequence"/>
</dbReference>
<accession>A0A926VE58</accession>
<reference evidence="2" key="1">
    <citation type="journal article" date="2015" name="ISME J.">
        <title>Draft Genome Sequence of Streptomyces incarnatus NRRL8089, which Produces the Nucleoside Antibiotic Sinefungin.</title>
        <authorList>
            <person name="Oshima K."/>
            <person name="Hattori M."/>
            <person name="Shimizu H."/>
            <person name="Fukuda K."/>
            <person name="Nemoto M."/>
            <person name="Inagaki K."/>
            <person name="Tamura T."/>
        </authorList>
    </citation>
    <scope>NUCLEOTIDE SEQUENCE</scope>
    <source>
        <strain evidence="2">FACHB-1375</strain>
    </source>
</reference>
<dbReference type="Pfam" id="PF00027">
    <property type="entry name" value="cNMP_binding"/>
    <property type="match status" value="2"/>
</dbReference>
<evidence type="ECO:0000313" key="2">
    <source>
        <dbReference type="EMBL" id="MBD2181935.1"/>
    </source>
</evidence>
<dbReference type="PANTHER" id="PTHR24567:SF74">
    <property type="entry name" value="HTH-TYPE TRANSCRIPTIONAL REGULATOR ARCR"/>
    <property type="match status" value="1"/>
</dbReference>
<dbReference type="EMBL" id="JACJPW010000028">
    <property type="protein sequence ID" value="MBD2181935.1"/>
    <property type="molecule type" value="Genomic_DNA"/>
</dbReference>
<feature type="domain" description="Cyclic nucleotide-binding" evidence="1">
    <location>
        <begin position="26"/>
        <end position="131"/>
    </location>
</feature>
<dbReference type="PROSITE" id="PS50042">
    <property type="entry name" value="CNMP_BINDING_3"/>
    <property type="match status" value="2"/>
</dbReference>
<dbReference type="InterPro" id="IPR000595">
    <property type="entry name" value="cNMP-bd_dom"/>
</dbReference>
<dbReference type="InterPro" id="IPR050397">
    <property type="entry name" value="Env_Response_Regulators"/>
</dbReference>
<keyword evidence="3" id="KW-1185">Reference proteome</keyword>
<feature type="domain" description="Cyclic nucleotide-binding" evidence="1">
    <location>
        <begin position="160"/>
        <end position="262"/>
    </location>
</feature>
<evidence type="ECO:0000259" key="1">
    <source>
        <dbReference type="PROSITE" id="PS50042"/>
    </source>
</evidence>
<organism evidence="2 3">
    <name type="scientific">Aerosakkonema funiforme FACHB-1375</name>
    <dbReference type="NCBI Taxonomy" id="2949571"/>
    <lineage>
        <taxon>Bacteria</taxon>
        <taxon>Bacillati</taxon>
        <taxon>Cyanobacteriota</taxon>
        <taxon>Cyanophyceae</taxon>
        <taxon>Oscillatoriophycideae</taxon>
        <taxon>Aerosakkonematales</taxon>
        <taxon>Aerosakkonemataceae</taxon>
        <taxon>Aerosakkonema</taxon>
    </lineage>
</organism>
<dbReference type="Gene3D" id="2.60.120.10">
    <property type="entry name" value="Jelly Rolls"/>
    <property type="match status" value="2"/>
</dbReference>
<gene>
    <name evidence="2" type="ORF">H6G03_12610</name>
</gene>
<proteinExistence type="predicted"/>
<dbReference type="RefSeq" id="WP_190464746.1">
    <property type="nucleotide sequence ID" value="NZ_JACJPW010000028.1"/>
</dbReference>
<dbReference type="SUPFAM" id="SSF51206">
    <property type="entry name" value="cAMP-binding domain-like"/>
    <property type="match status" value="2"/>
</dbReference>